<evidence type="ECO:0000313" key="4">
    <source>
        <dbReference type="EMBL" id="MFC3201823.1"/>
    </source>
</evidence>
<comment type="similarity">
    <text evidence="1">Belongs to the outer membrane factor (OMF) (TC 1.B.17) family.</text>
</comment>
<protein>
    <submittedName>
        <fullName evidence="4">TolC family protein</fullName>
    </submittedName>
</protein>
<dbReference type="Pfam" id="PF02321">
    <property type="entry name" value="OEP"/>
    <property type="match status" value="1"/>
</dbReference>
<dbReference type="RefSeq" id="WP_123325354.1">
    <property type="nucleotide sequence ID" value="NZ_JBHRSX010000016.1"/>
</dbReference>
<accession>A0ABV7JXT6</accession>
<feature type="chain" id="PRO_5047381137" evidence="3">
    <location>
        <begin position="21"/>
        <end position="406"/>
    </location>
</feature>
<reference evidence="5" key="1">
    <citation type="journal article" date="2019" name="Int. J. Syst. Evol. Microbiol.">
        <title>The Global Catalogue of Microorganisms (GCM) 10K type strain sequencing project: providing services to taxonomists for standard genome sequencing and annotation.</title>
        <authorList>
            <consortium name="The Broad Institute Genomics Platform"/>
            <consortium name="The Broad Institute Genome Sequencing Center for Infectious Disease"/>
            <person name="Wu L."/>
            <person name="Ma J."/>
        </authorList>
    </citation>
    <scope>NUCLEOTIDE SEQUENCE [LARGE SCALE GENOMIC DNA]</scope>
    <source>
        <strain evidence="5">KCTC 52449</strain>
    </source>
</reference>
<dbReference type="InterPro" id="IPR003423">
    <property type="entry name" value="OMP_efflux"/>
</dbReference>
<dbReference type="Gene3D" id="1.20.1600.10">
    <property type="entry name" value="Outer membrane efflux proteins (OEP)"/>
    <property type="match status" value="1"/>
</dbReference>
<evidence type="ECO:0000256" key="1">
    <source>
        <dbReference type="ARBA" id="ARBA00007613"/>
    </source>
</evidence>
<dbReference type="EMBL" id="JBHRSX010000016">
    <property type="protein sequence ID" value="MFC3201823.1"/>
    <property type="molecule type" value="Genomic_DNA"/>
</dbReference>
<evidence type="ECO:0000313" key="5">
    <source>
        <dbReference type="Proteomes" id="UP001595477"/>
    </source>
</evidence>
<sequence>MKLQLCGAALMTALSFPVLAGEQPWANWLMSTVERHPIMQAYQYETSAAKYQAQALNKPIYNPSLDTSVEREGSETNFQIGMSSDIDWWNVREAQSEVGRLQAEQRALTVQIATNDLLAQILNAQIDVQLGQQGYELARLQVEQDLRLLRLTEQQLAAGEVNRTELAMAKSVVAQGMVAENERLSAWLSAQKTLRTLAGEKAADVPVNKEFFQAQPQVPAPQQLLALPGVKQARLEWLAATASAEQQQMANKPVPNVGFGVGRQAGESLFSVSVSVPVQFRNDFSEVALATRELALASEERLHAQMRDTREAVRNLAEQLQQTRLRFEQWQALHDNEMTEQVEVLQQRYAQGDLSLADYQWQVQQLRDGMQAGLTLQQNYQQTYVAYLHITAGLADVVSSLISPEQ</sequence>
<keyword evidence="5" id="KW-1185">Reference proteome</keyword>
<feature type="signal peptide" evidence="3">
    <location>
        <begin position="1"/>
        <end position="20"/>
    </location>
</feature>
<dbReference type="SUPFAM" id="SSF56954">
    <property type="entry name" value="Outer membrane efflux proteins (OEP)"/>
    <property type="match status" value="1"/>
</dbReference>
<proteinExistence type="inferred from homology"/>
<comment type="caution">
    <text evidence="4">The sequence shown here is derived from an EMBL/GenBank/DDBJ whole genome shotgun (WGS) entry which is preliminary data.</text>
</comment>
<evidence type="ECO:0000256" key="3">
    <source>
        <dbReference type="SAM" id="SignalP"/>
    </source>
</evidence>
<organism evidence="4 5">
    <name type="scientific">Alteromonas oceani</name>
    <dbReference type="NCBI Taxonomy" id="2071609"/>
    <lineage>
        <taxon>Bacteria</taxon>
        <taxon>Pseudomonadati</taxon>
        <taxon>Pseudomonadota</taxon>
        <taxon>Gammaproteobacteria</taxon>
        <taxon>Alteromonadales</taxon>
        <taxon>Alteromonadaceae</taxon>
        <taxon>Alteromonas/Salinimonas group</taxon>
        <taxon>Alteromonas</taxon>
    </lineage>
</organism>
<keyword evidence="2" id="KW-0175">Coiled coil</keyword>
<keyword evidence="3" id="KW-0732">Signal</keyword>
<feature type="coiled-coil region" evidence="2">
    <location>
        <begin position="299"/>
        <end position="333"/>
    </location>
</feature>
<name>A0ABV7JXT6_9ALTE</name>
<gene>
    <name evidence="4" type="ORF">ACFOEW_08335</name>
</gene>
<evidence type="ECO:0000256" key="2">
    <source>
        <dbReference type="SAM" id="Coils"/>
    </source>
</evidence>
<dbReference type="Proteomes" id="UP001595477">
    <property type="component" value="Unassembled WGS sequence"/>
</dbReference>